<protein>
    <recommendedName>
        <fullName evidence="4">Lipoprotein</fullName>
    </recommendedName>
</protein>
<name>A0AAE3M365_9BACT</name>
<comment type="caution">
    <text evidence="2">The sequence shown here is derived from an EMBL/GenBank/DDBJ whole genome shotgun (WGS) entry which is preliminary data.</text>
</comment>
<proteinExistence type="predicted"/>
<gene>
    <name evidence="2" type="ORF">OM075_07730</name>
</gene>
<accession>A0AAE3M365</accession>
<evidence type="ECO:0000313" key="2">
    <source>
        <dbReference type="EMBL" id="MCW3786352.1"/>
    </source>
</evidence>
<keyword evidence="1" id="KW-0175">Coiled coil</keyword>
<sequence length="291" mass="33102">MKKILFSLVLAAGFIACNGPSSTKKLTQQNDSLLVANAEKDKYLNDLAGSLVAIDENLQAIKEKENLIQVNMGTPEANSDQIQDKINNDIQDIYNLMLANKERIAELEQQIKKSGSDNKNLTNLVTRLNKQLKDKSVEIIELRELLNTKNIEIASLNFTVEGMSQVIDSIRRSNERTQAVLDSTTIELYSGYYAFGTKKELREHNVISNEGLPIIGKQKVLTEDFNEDYFTKVDIREVEDIPLFRPKYKILTNHPEGSYEILNGEEDTKTIKILNKEDFWSISRFLVVQVN</sequence>
<dbReference type="Proteomes" id="UP001209229">
    <property type="component" value="Unassembled WGS sequence"/>
</dbReference>
<evidence type="ECO:0000313" key="3">
    <source>
        <dbReference type="Proteomes" id="UP001209229"/>
    </source>
</evidence>
<organism evidence="2 3">
    <name type="scientific">Plebeiibacterium sediminum</name>
    <dbReference type="NCBI Taxonomy" id="2992112"/>
    <lineage>
        <taxon>Bacteria</taxon>
        <taxon>Pseudomonadati</taxon>
        <taxon>Bacteroidota</taxon>
        <taxon>Bacteroidia</taxon>
        <taxon>Marinilabiliales</taxon>
        <taxon>Marinilabiliaceae</taxon>
        <taxon>Plebeiibacterium</taxon>
    </lineage>
</organism>
<evidence type="ECO:0008006" key="4">
    <source>
        <dbReference type="Google" id="ProtNLM"/>
    </source>
</evidence>
<dbReference type="AlphaFoldDB" id="A0AAE3M365"/>
<feature type="coiled-coil region" evidence="1">
    <location>
        <begin position="90"/>
        <end position="145"/>
    </location>
</feature>
<evidence type="ECO:0000256" key="1">
    <source>
        <dbReference type="SAM" id="Coils"/>
    </source>
</evidence>
<keyword evidence="3" id="KW-1185">Reference proteome</keyword>
<reference evidence="2" key="1">
    <citation type="submission" date="2022-10" db="EMBL/GenBank/DDBJ databases">
        <authorList>
            <person name="Yu W.X."/>
        </authorList>
    </citation>
    <scope>NUCLEOTIDE SEQUENCE</scope>
    <source>
        <strain evidence="2">AAT</strain>
    </source>
</reference>
<dbReference type="RefSeq" id="WP_301189917.1">
    <property type="nucleotide sequence ID" value="NZ_JAPDPJ010000013.1"/>
</dbReference>
<dbReference type="EMBL" id="JAPDPJ010000013">
    <property type="protein sequence ID" value="MCW3786352.1"/>
    <property type="molecule type" value="Genomic_DNA"/>
</dbReference>
<dbReference type="PROSITE" id="PS51257">
    <property type="entry name" value="PROKAR_LIPOPROTEIN"/>
    <property type="match status" value="1"/>
</dbReference>